<dbReference type="Proteomes" id="UP000246517">
    <property type="component" value="Segment"/>
</dbReference>
<reference evidence="1 2" key="1">
    <citation type="submission" date="2018-03" db="EMBL/GenBank/DDBJ databases">
        <authorList>
            <person name="Zack K.M."/>
            <person name="Garlena R.A."/>
            <person name="Russell D.A."/>
            <person name="Pope W.H."/>
            <person name="Jacobs-Sera D."/>
            <person name="Hatfull G.F."/>
        </authorList>
    </citation>
    <scope>NUCLEOTIDE SEQUENCE [LARGE SCALE GENOMIC DNA]</scope>
</reference>
<dbReference type="EMBL" id="MH153799">
    <property type="protein sequence ID" value="AWN03191.1"/>
    <property type="molecule type" value="Genomic_DNA"/>
</dbReference>
<keyword evidence="2" id="KW-1185">Reference proteome</keyword>
<gene>
    <name evidence="1" type="primary">9</name>
    <name evidence="1" type="ORF">PBI_APPA_9</name>
</gene>
<proteinExistence type="predicted"/>
<dbReference type="RefSeq" id="YP_009801486.1">
    <property type="nucleotide sequence ID" value="NC_047972.1"/>
</dbReference>
<dbReference type="GeneID" id="54992003"/>
<sequence>MRVGSTRYDVRMIETFEQARDAVHREMSLLVDDPATLVVARHGFEDEHGWMIQWGVTKVGYSGRVAVDEPLPRAATFVDRLTGFVSLTSADAERERIDSMSRVTA</sequence>
<protein>
    <submittedName>
        <fullName evidence="1">Uncharacterized protein</fullName>
    </submittedName>
</protein>
<organism evidence="1 2">
    <name type="scientific">Microbacterium phage Appa</name>
    <dbReference type="NCBI Taxonomy" id="2182350"/>
    <lineage>
        <taxon>Viruses</taxon>
        <taxon>Duplodnaviria</taxon>
        <taxon>Heunggongvirae</taxon>
        <taxon>Uroviricota</taxon>
        <taxon>Caudoviricetes</taxon>
        <taxon>Appavirus</taxon>
        <taxon>Appavirus appa</taxon>
    </lineage>
</organism>
<evidence type="ECO:0000313" key="2">
    <source>
        <dbReference type="Proteomes" id="UP000246517"/>
    </source>
</evidence>
<dbReference type="KEGG" id="vg:54992003"/>
<name>A0A2U8UHZ0_9CAUD</name>
<accession>A0A2U8UHZ0</accession>
<evidence type="ECO:0000313" key="1">
    <source>
        <dbReference type="EMBL" id="AWN03191.1"/>
    </source>
</evidence>